<dbReference type="AlphaFoldDB" id="A0AB39HGC2"/>
<keyword evidence="1" id="KW-0805">Transcription regulation</keyword>
<feature type="domain" description="HTH araC/xylS-type" evidence="3">
    <location>
        <begin position="231"/>
        <end position="329"/>
    </location>
</feature>
<organism evidence="4">
    <name type="scientific">Vibrio sp. HB236076</name>
    <dbReference type="NCBI Taxonomy" id="3232307"/>
    <lineage>
        <taxon>Bacteria</taxon>
        <taxon>Pseudomonadati</taxon>
        <taxon>Pseudomonadota</taxon>
        <taxon>Gammaproteobacteria</taxon>
        <taxon>Vibrionales</taxon>
        <taxon>Vibrionaceae</taxon>
        <taxon>Vibrio</taxon>
    </lineage>
</organism>
<dbReference type="RefSeq" id="WP_306101799.1">
    <property type="nucleotide sequence ID" value="NZ_CP162601.1"/>
</dbReference>
<dbReference type="PANTHER" id="PTHR47893">
    <property type="entry name" value="REGULATORY PROTEIN PCHR"/>
    <property type="match status" value="1"/>
</dbReference>
<dbReference type="InterPro" id="IPR018060">
    <property type="entry name" value="HTH_AraC"/>
</dbReference>
<keyword evidence="2" id="KW-0804">Transcription</keyword>
<protein>
    <submittedName>
        <fullName evidence="4">Helix-turn-helix domain-containing protein</fullName>
    </submittedName>
</protein>
<dbReference type="GO" id="GO:0043565">
    <property type="term" value="F:sequence-specific DNA binding"/>
    <property type="evidence" value="ECO:0007669"/>
    <property type="project" value="InterPro"/>
</dbReference>
<dbReference type="InterPro" id="IPR053142">
    <property type="entry name" value="PchR_regulatory_protein"/>
</dbReference>
<dbReference type="SUPFAM" id="SSF46689">
    <property type="entry name" value="Homeodomain-like"/>
    <property type="match status" value="2"/>
</dbReference>
<proteinExistence type="predicted"/>
<dbReference type="EMBL" id="CP162601">
    <property type="protein sequence ID" value="XDK25140.1"/>
    <property type="molecule type" value="Genomic_DNA"/>
</dbReference>
<gene>
    <name evidence="4" type="ORF">AB0763_00345</name>
</gene>
<accession>A0AB39HGC2</accession>
<reference evidence="4" key="1">
    <citation type="submission" date="2024-07" db="EMBL/GenBank/DDBJ databases">
        <title>Genome Analysis of a Potential Novel Vibrio Species Secreting pH- and Thermo-stable Alginate Lyase and its Application in Producing Alginate Oligosaccharides.</title>
        <authorList>
            <person name="Huang H."/>
            <person name="Bao K."/>
        </authorList>
    </citation>
    <scope>NUCLEOTIDE SEQUENCE</scope>
    <source>
        <strain evidence="4">HB236076</strain>
    </source>
</reference>
<dbReference type="PROSITE" id="PS01124">
    <property type="entry name" value="HTH_ARAC_FAMILY_2"/>
    <property type="match status" value="1"/>
</dbReference>
<evidence type="ECO:0000256" key="2">
    <source>
        <dbReference type="ARBA" id="ARBA00023163"/>
    </source>
</evidence>
<dbReference type="Gene3D" id="1.10.10.60">
    <property type="entry name" value="Homeodomain-like"/>
    <property type="match status" value="1"/>
</dbReference>
<evidence type="ECO:0000313" key="4">
    <source>
        <dbReference type="EMBL" id="XDK25140.1"/>
    </source>
</evidence>
<dbReference type="InterPro" id="IPR009057">
    <property type="entry name" value="Homeodomain-like_sf"/>
</dbReference>
<dbReference type="Pfam" id="PF12833">
    <property type="entry name" value="HTH_18"/>
    <property type="match status" value="1"/>
</dbReference>
<evidence type="ECO:0000259" key="3">
    <source>
        <dbReference type="PROSITE" id="PS01124"/>
    </source>
</evidence>
<evidence type="ECO:0000256" key="1">
    <source>
        <dbReference type="ARBA" id="ARBA00023015"/>
    </source>
</evidence>
<dbReference type="PANTHER" id="PTHR47893:SF1">
    <property type="entry name" value="REGULATORY PROTEIN PCHR"/>
    <property type="match status" value="1"/>
</dbReference>
<dbReference type="KEGG" id="vih:AB0763_00345"/>
<sequence length="334" mass="37570">MSQQGTSSAANTRAAIQALETNQGHSVSQPAGHRERLYYQWDLGCDLHGGTFLEPYSVVAHNTVEPSVLISFVLHGELEVSYDGIPFHLKSEPSAQGLMVNLTKPASFQRVLKKHRHTCKLNIMLPRAWLLNRYCPSVSNNAFFERHLSAITFEVNQDLEHAINRLLAQPSPVHFTDKLDLECSIYQLLRAVFSQVDIEQAQNAAPCHAHRPQQNDQEPHPITRPFHVTLSRLLSHIEQHLDGPFTVEQLANVAAMSRSNLQRQFKAAMGYSLLSYIKHRRLELAHQQLSQGLVSVTQAAYNAGYRHPSNFTHAFHKAFGYPPKSCLSPKDSSD</sequence>
<dbReference type="GO" id="GO:0003700">
    <property type="term" value="F:DNA-binding transcription factor activity"/>
    <property type="evidence" value="ECO:0007669"/>
    <property type="project" value="InterPro"/>
</dbReference>
<dbReference type="SMART" id="SM00342">
    <property type="entry name" value="HTH_ARAC"/>
    <property type="match status" value="1"/>
</dbReference>
<name>A0AB39HGC2_9VIBR</name>